<accession>A0A511DLC1</accession>
<protein>
    <submittedName>
        <fullName evidence="2">Uncharacterized protein</fullName>
    </submittedName>
</protein>
<gene>
    <name evidence="2" type="ORF">PSU4_45530</name>
</gene>
<name>A0A511DLC1_9PSEU</name>
<evidence type="ECO:0000313" key="2">
    <source>
        <dbReference type="EMBL" id="GEL25599.1"/>
    </source>
</evidence>
<feature type="region of interest" description="Disordered" evidence="1">
    <location>
        <begin position="1"/>
        <end position="72"/>
    </location>
</feature>
<sequence length="192" mass="21231">MGDECENGHSRATVGPRQSDDELDEPESDDEDEPESEDEDEPESEDEDEPESEEPEEDPESDDQEPGSWDEECECQWWSCDVDEWCDCPWSSQVDGPAENVSKVSSQSAGPERELSYVEPSTTWWAPCERVCTAWRSIAVPCSTTKMMIVVIASGTANSSAGQPIRKYSATQIAMSPRISRGSTNRGTVSLP</sequence>
<organism evidence="2 3">
    <name type="scientific">Pseudonocardia sulfidoxydans NBRC 16205</name>
    <dbReference type="NCBI Taxonomy" id="1223511"/>
    <lineage>
        <taxon>Bacteria</taxon>
        <taxon>Bacillati</taxon>
        <taxon>Actinomycetota</taxon>
        <taxon>Actinomycetes</taxon>
        <taxon>Pseudonocardiales</taxon>
        <taxon>Pseudonocardiaceae</taxon>
        <taxon>Pseudonocardia</taxon>
    </lineage>
</organism>
<proteinExistence type="predicted"/>
<dbReference type="Proteomes" id="UP000321685">
    <property type="component" value="Unassembled WGS sequence"/>
</dbReference>
<dbReference type="AlphaFoldDB" id="A0A511DLC1"/>
<feature type="compositionally biased region" description="Acidic residues" evidence="1">
    <location>
        <begin position="21"/>
        <end position="72"/>
    </location>
</feature>
<evidence type="ECO:0000256" key="1">
    <source>
        <dbReference type="SAM" id="MobiDB-lite"/>
    </source>
</evidence>
<reference evidence="2 3" key="1">
    <citation type="submission" date="2019-07" db="EMBL/GenBank/DDBJ databases">
        <title>Whole genome shotgun sequence of Pseudonocardia sulfidoxydans NBRC 16205.</title>
        <authorList>
            <person name="Hosoyama A."/>
            <person name="Uohara A."/>
            <person name="Ohji S."/>
            <person name="Ichikawa N."/>
        </authorList>
    </citation>
    <scope>NUCLEOTIDE SEQUENCE [LARGE SCALE GENOMIC DNA]</scope>
    <source>
        <strain evidence="2 3">NBRC 16205</strain>
    </source>
</reference>
<dbReference type="EMBL" id="BJVJ01000058">
    <property type="protein sequence ID" value="GEL25599.1"/>
    <property type="molecule type" value="Genomic_DNA"/>
</dbReference>
<keyword evidence="3" id="KW-1185">Reference proteome</keyword>
<evidence type="ECO:0000313" key="3">
    <source>
        <dbReference type="Proteomes" id="UP000321685"/>
    </source>
</evidence>
<comment type="caution">
    <text evidence="2">The sequence shown here is derived from an EMBL/GenBank/DDBJ whole genome shotgun (WGS) entry which is preliminary data.</text>
</comment>